<dbReference type="Proteomes" id="UP001151760">
    <property type="component" value="Unassembled WGS sequence"/>
</dbReference>
<dbReference type="PANTHER" id="PTHR36617">
    <property type="entry name" value="PROTEIN, PUTATIVE-RELATED"/>
    <property type="match status" value="1"/>
</dbReference>
<proteinExistence type="predicted"/>
<keyword evidence="2" id="KW-0808">Transferase</keyword>
<keyword evidence="2" id="KW-0695">RNA-directed DNA polymerase</keyword>
<gene>
    <name evidence="2" type="ORF">Tco_0701978</name>
</gene>
<dbReference type="GO" id="GO:0003964">
    <property type="term" value="F:RNA-directed DNA polymerase activity"/>
    <property type="evidence" value="ECO:0007669"/>
    <property type="project" value="UniProtKB-KW"/>
</dbReference>
<protein>
    <submittedName>
        <fullName evidence="2">RNA-directed DNA polymerase, eukaryota</fullName>
    </submittedName>
</protein>
<dbReference type="PANTHER" id="PTHR36617:SF16">
    <property type="entry name" value="OS04G0516500 PROTEIN"/>
    <property type="match status" value="1"/>
</dbReference>
<sequence>MMTRFWNDIWIGNSQLRYLFPRIYALEVNKMCTVADKLQGSVDLSLRRTIRGGIETQQLCHLQDFLGPVMLSNSVDRWVWDLNGSGVFRVKDVRNLLDESFLPKDATATRWIKYMPIKINVFSWKVSLDRLPTRLNLERRNVQVPSLMCPICNSALEDTSHLLFSCGLATDVVRLVCRWWDLVWTPLGSYSEWLSWFNSVRLGSKVKELLEGVFYVTWWCLWNFRNQLLFAAQNPRKDVLFDDIVTRSFTWCLARCNSSFSWDNWLPHLSLIFL</sequence>
<dbReference type="Pfam" id="PF13966">
    <property type="entry name" value="zf-RVT"/>
    <property type="match status" value="1"/>
</dbReference>
<evidence type="ECO:0000259" key="1">
    <source>
        <dbReference type="Pfam" id="PF13966"/>
    </source>
</evidence>
<keyword evidence="3" id="KW-1185">Reference proteome</keyword>
<keyword evidence="2" id="KW-0548">Nucleotidyltransferase</keyword>
<feature type="domain" description="Reverse transcriptase zinc-binding" evidence="1">
    <location>
        <begin position="89"/>
        <end position="171"/>
    </location>
</feature>
<comment type="caution">
    <text evidence="2">The sequence shown here is derived from an EMBL/GenBank/DDBJ whole genome shotgun (WGS) entry which is preliminary data.</text>
</comment>
<accession>A0ABQ4XVG6</accession>
<reference evidence="2" key="1">
    <citation type="journal article" date="2022" name="Int. J. Mol. Sci.">
        <title>Draft Genome of Tanacetum Coccineum: Genomic Comparison of Closely Related Tanacetum-Family Plants.</title>
        <authorList>
            <person name="Yamashiro T."/>
            <person name="Shiraishi A."/>
            <person name="Nakayama K."/>
            <person name="Satake H."/>
        </authorList>
    </citation>
    <scope>NUCLEOTIDE SEQUENCE</scope>
</reference>
<evidence type="ECO:0000313" key="3">
    <source>
        <dbReference type="Proteomes" id="UP001151760"/>
    </source>
</evidence>
<dbReference type="EMBL" id="BQNB010009841">
    <property type="protein sequence ID" value="GJS69137.1"/>
    <property type="molecule type" value="Genomic_DNA"/>
</dbReference>
<organism evidence="2 3">
    <name type="scientific">Tanacetum coccineum</name>
    <dbReference type="NCBI Taxonomy" id="301880"/>
    <lineage>
        <taxon>Eukaryota</taxon>
        <taxon>Viridiplantae</taxon>
        <taxon>Streptophyta</taxon>
        <taxon>Embryophyta</taxon>
        <taxon>Tracheophyta</taxon>
        <taxon>Spermatophyta</taxon>
        <taxon>Magnoliopsida</taxon>
        <taxon>eudicotyledons</taxon>
        <taxon>Gunneridae</taxon>
        <taxon>Pentapetalae</taxon>
        <taxon>asterids</taxon>
        <taxon>campanulids</taxon>
        <taxon>Asterales</taxon>
        <taxon>Asteraceae</taxon>
        <taxon>Asteroideae</taxon>
        <taxon>Anthemideae</taxon>
        <taxon>Anthemidinae</taxon>
        <taxon>Tanacetum</taxon>
    </lineage>
</organism>
<name>A0ABQ4XVG6_9ASTR</name>
<dbReference type="InterPro" id="IPR026960">
    <property type="entry name" value="RVT-Znf"/>
</dbReference>
<reference evidence="2" key="2">
    <citation type="submission" date="2022-01" db="EMBL/GenBank/DDBJ databases">
        <authorList>
            <person name="Yamashiro T."/>
            <person name="Shiraishi A."/>
            <person name="Satake H."/>
            <person name="Nakayama K."/>
        </authorList>
    </citation>
    <scope>NUCLEOTIDE SEQUENCE</scope>
</reference>
<evidence type="ECO:0000313" key="2">
    <source>
        <dbReference type="EMBL" id="GJS69137.1"/>
    </source>
</evidence>